<feature type="non-terminal residue" evidence="1">
    <location>
        <position position="1"/>
    </location>
</feature>
<keyword evidence="2" id="KW-1185">Reference proteome</keyword>
<reference evidence="1" key="1">
    <citation type="submission" date="2021-06" db="EMBL/GenBank/DDBJ databases">
        <authorList>
            <person name="Kallberg Y."/>
            <person name="Tangrot J."/>
            <person name="Rosling A."/>
        </authorList>
    </citation>
    <scope>NUCLEOTIDE SEQUENCE</scope>
    <source>
        <strain evidence="1">MA461A</strain>
    </source>
</reference>
<protein>
    <submittedName>
        <fullName evidence="1">21993_t:CDS:1</fullName>
    </submittedName>
</protein>
<dbReference type="EMBL" id="CAJVQC010148904">
    <property type="protein sequence ID" value="CAG8845925.1"/>
    <property type="molecule type" value="Genomic_DNA"/>
</dbReference>
<evidence type="ECO:0000313" key="1">
    <source>
        <dbReference type="EMBL" id="CAG8845925.1"/>
    </source>
</evidence>
<accession>A0ACA9SPV2</accession>
<comment type="caution">
    <text evidence="1">The sequence shown here is derived from an EMBL/GenBank/DDBJ whole genome shotgun (WGS) entry which is preliminary data.</text>
</comment>
<name>A0ACA9SPV2_9GLOM</name>
<dbReference type="Proteomes" id="UP000789920">
    <property type="component" value="Unassembled WGS sequence"/>
</dbReference>
<sequence length="45" mass="4798">IPNNSSCVSCERIKELLQDRGVVLRSGSVLELACVDCVCVDCLAS</sequence>
<evidence type="ECO:0000313" key="2">
    <source>
        <dbReference type="Proteomes" id="UP000789920"/>
    </source>
</evidence>
<gene>
    <name evidence="1" type="ORF">RPERSI_LOCUS33886</name>
</gene>
<proteinExistence type="predicted"/>
<organism evidence="1 2">
    <name type="scientific">Racocetra persica</name>
    <dbReference type="NCBI Taxonomy" id="160502"/>
    <lineage>
        <taxon>Eukaryota</taxon>
        <taxon>Fungi</taxon>
        <taxon>Fungi incertae sedis</taxon>
        <taxon>Mucoromycota</taxon>
        <taxon>Glomeromycotina</taxon>
        <taxon>Glomeromycetes</taxon>
        <taxon>Diversisporales</taxon>
        <taxon>Gigasporaceae</taxon>
        <taxon>Racocetra</taxon>
    </lineage>
</organism>